<evidence type="ECO:0000313" key="20">
    <source>
        <dbReference type="Proteomes" id="UP000315343"/>
    </source>
</evidence>
<feature type="binding site" evidence="16">
    <location>
        <position position="23"/>
    </location>
    <ligand>
        <name>Mg(2+)</name>
        <dbReference type="ChEBI" id="CHEBI:18420"/>
        <label>2</label>
    </ligand>
</feature>
<feature type="transmembrane region" description="Helical" evidence="17">
    <location>
        <begin position="549"/>
        <end position="567"/>
    </location>
</feature>
<evidence type="ECO:0000256" key="5">
    <source>
        <dbReference type="ARBA" id="ARBA00022496"/>
    </source>
</evidence>
<evidence type="ECO:0000256" key="10">
    <source>
        <dbReference type="ARBA" id="ARBA00023004"/>
    </source>
</evidence>
<keyword evidence="9 17" id="KW-1133">Transmembrane helix</keyword>
<dbReference type="PRINTS" id="PR00326">
    <property type="entry name" value="GTP1OBG"/>
</dbReference>
<keyword evidence="12 15" id="KW-0342">GTP-binding</keyword>
<feature type="transmembrane region" description="Helical" evidence="17">
    <location>
        <begin position="453"/>
        <end position="472"/>
    </location>
</feature>
<feature type="transmembrane region" description="Helical" evidence="17">
    <location>
        <begin position="690"/>
        <end position="708"/>
    </location>
</feature>
<feature type="transmembrane region" description="Helical" evidence="17">
    <location>
        <begin position="338"/>
        <end position="364"/>
    </location>
</feature>
<dbReference type="InterPro" id="IPR005225">
    <property type="entry name" value="Small_GTP-bd"/>
</dbReference>
<keyword evidence="11" id="KW-0406">Ion transport</keyword>
<dbReference type="Proteomes" id="UP000315343">
    <property type="component" value="Unassembled WGS sequence"/>
</dbReference>
<feature type="binding site" evidence="16">
    <location>
        <position position="24"/>
    </location>
    <ligand>
        <name>Mg(2+)</name>
        <dbReference type="ChEBI" id="CHEBI:18420"/>
        <label>2</label>
    </ligand>
</feature>
<dbReference type="InterPro" id="IPR050860">
    <property type="entry name" value="FeoB_GTPase"/>
</dbReference>
<evidence type="ECO:0000256" key="9">
    <source>
        <dbReference type="ARBA" id="ARBA00022989"/>
    </source>
</evidence>
<evidence type="ECO:0000256" key="6">
    <source>
        <dbReference type="ARBA" id="ARBA00022519"/>
    </source>
</evidence>
<dbReference type="CDD" id="cd01879">
    <property type="entry name" value="FeoB"/>
    <property type="match status" value="1"/>
</dbReference>
<dbReference type="EMBL" id="VLKH01000009">
    <property type="protein sequence ID" value="TWH78450.1"/>
    <property type="molecule type" value="Genomic_DNA"/>
</dbReference>
<evidence type="ECO:0000256" key="13">
    <source>
        <dbReference type="ARBA" id="ARBA00023136"/>
    </source>
</evidence>
<feature type="domain" description="FeoB-type G" evidence="18">
    <location>
        <begin position="2"/>
        <end position="163"/>
    </location>
</feature>
<dbReference type="InterPro" id="IPR006073">
    <property type="entry name" value="GTP-bd"/>
</dbReference>
<dbReference type="InterPro" id="IPR030389">
    <property type="entry name" value="G_FEOB_dom"/>
</dbReference>
<dbReference type="FunFam" id="3.40.50.300:FF:000426">
    <property type="entry name" value="Ferrous iron transport protein B"/>
    <property type="match status" value="1"/>
</dbReference>
<dbReference type="GO" id="GO:0005525">
    <property type="term" value="F:GTP binding"/>
    <property type="evidence" value="ECO:0007669"/>
    <property type="project" value="UniProtKB-KW"/>
</dbReference>
<evidence type="ECO:0000256" key="3">
    <source>
        <dbReference type="ARBA" id="ARBA00022448"/>
    </source>
</evidence>
<keyword evidence="7 17" id="KW-0812">Transmembrane</keyword>
<dbReference type="RefSeq" id="WP_145085208.1">
    <property type="nucleotide sequence ID" value="NZ_VLKH01000009.1"/>
</dbReference>
<evidence type="ECO:0000256" key="2">
    <source>
        <dbReference type="ARBA" id="ARBA00004429"/>
    </source>
</evidence>
<dbReference type="Pfam" id="PF17910">
    <property type="entry name" value="FeoB_Cyto"/>
    <property type="match status" value="1"/>
</dbReference>
<comment type="subcellular location">
    <subcellularLocation>
        <location evidence="2">Cell inner membrane</location>
        <topology evidence="2">Multi-pass membrane protein</topology>
    </subcellularLocation>
    <subcellularLocation>
        <location evidence="17">Cell membrane</location>
        <topology evidence="17">Multi-pass membrane protein</topology>
    </subcellularLocation>
</comment>
<keyword evidence="16" id="KW-0460">Magnesium</keyword>
<keyword evidence="3 17" id="KW-0813">Transport</keyword>
<accession>A0A562J5N9</accession>
<feature type="transmembrane region" description="Helical" evidence="17">
    <location>
        <begin position="634"/>
        <end position="653"/>
    </location>
</feature>
<dbReference type="PROSITE" id="PS51711">
    <property type="entry name" value="G_FEOB"/>
    <property type="match status" value="1"/>
</dbReference>
<keyword evidence="6" id="KW-0997">Cell inner membrane</keyword>
<dbReference type="GO" id="GO:0015093">
    <property type="term" value="F:ferrous iron transmembrane transporter activity"/>
    <property type="evidence" value="ECO:0007669"/>
    <property type="project" value="UniProtKB-UniRule"/>
</dbReference>
<dbReference type="InterPro" id="IPR003373">
    <property type="entry name" value="Fe2_transport_prot-B"/>
</dbReference>
<dbReference type="InterPro" id="IPR011642">
    <property type="entry name" value="Gate_dom"/>
</dbReference>
<evidence type="ECO:0000256" key="1">
    <source>
        <dbReference type="ARBA" id="ARBA00003926"/>
    </source>
</evidence>
<dbReference type="PANTHER" id="PTHR43185:SF1">
    <property type="entry name" value="FE(2+) TRANSPORTER FEOB"/>
    <property type="match status" value="1"/>
</dbReference>
<comment type="function">
    <text evidence="1 17">Probable transporter of a GTP-driven Fe(2+) uptake system.</text>
</comment>
<dbReference type="InterPro" id="IPR041069">
    <property type="entry name" value="FeoB_Cyto"/>
</dbReference>
<feature type="binding site" evidence="15">
    <location>
        <begin position="114"/>
        <end position="117"/>
    </location>
    <ligand>
        <name>GTP</name>
        <dbReference type="ChEBI" id="CHEBI:37565"/>
        <label>1</label>
    </ligand>
</feature>
<dbReference type="InterPro" id="IPR011640">
    <property type="entry name" value="Fe2_transport_prot_B_C"/>
</dbReference>
<evidence type="ECO:0000256" key="7">
    <source>
        <dbReference type="ARBA" id="ARBA00022692"/>
    </source>
</evidence>
<dbReference type="GO" id="GO:0005886">
    <property type="term" value="C:plasma membrane"/>
    <property type="evidence" value="ECO:0007669"/>
    <property type="project" value="UniProtKB-SubCell"/>
</dbReference>
<dbReference type="NCBIfam" id="TIGR00231">
    <property type="entry name" value="small_GTP"/>
    <property type="match status" value="1"/>
</dbReference>
<feature type="binding site" evidence="15">
    <location>
        <begin position="54"/>
        <end position="57"/>
    </location>
    <ligand>
        <name>GTP</name>
        <dbReference type="ChEBI" id="CHEBI:37565"/>
        <label>1</label>
    </ligand>
</feature>
<dbReference type="SUPFAM" id="SSF52540">
    <property type="entry name" value="P-loop containing nucleoside triphosphate hydrolases"/>
    <property type="match status" value="1"/>
</dbReference>
<name>A0A562J5N9_9FIRM</name>
<evidence type="ECO:0000256" key="11">
    <source>
        <dbReference type="ARBA" id="ARBA00023065"/>
    </source>
</evidence>
<feature type="transmembrane region" description="Helical" evidence="17">
    <location>
        <begin position="394"/>
        <end position="414"/>
    </location>
</feature>
<feature type="transmembrane region" description="Helical" evidence="17">
    <location>
        <begin position="282"/>
        <end position="300"/>
    </location>
</feature>
<evidence type="ECO:0000256" key="16">
    <source>
        <dbReference type="PIRSR" id="PIRSR603373-2"/>
    </source>
</evidence>
<keyword evidence="13 17" id="KW-0472">Membrane</keyword>
<feature type="binding site" evidence="15">
    <location>
        <begin position="9"/>
        <end position="16"/>
    </location>
    <ligand>
        <name>GTP</name>
        <dbReference type="ChEBI" id="CHEBI:37565"/>
        <label>1</label>
    </ligand>
</feature>
<dbReference type="InterPro" id="IPR027417">
    <property type="entry name" value="P-loop_NTPase"/>
</dbReference>
<evidence type="ECO:0000256" key="17">
    <source>
        <dbReference type="RuleBase" id="RU362098"/>
    </source>
</evidence>
<evidence type="ECO:0000259" key="18">
    <source>
        <dbReference type="PROSITE" id="PS51711"/>
    </source>
</evidence>
<evidence type="ECO:0000256" key="15">
    <source>
        <dbReference type="PIRSR" id="PIRSR603373-1"/>
    </source>
</evidence>
<dbReference type="Pfam" id="PF02421">
    <property type="entry name" value="FeoB_N"/>
    <property type="match status" value="1"/>
</dbReference>
<proteinExistence type="inferred from homology"/>
<evidence type="ECO:0000256" key="4">
    <source>
        <dbReference type="ARBA" id="ARBA00022475"/>
    </source>
</evidence>
<keyword evidence="4" id="KW-1003">Cell membrane</keyword>
<dbReference type="GO" id="GO:0046872">
    <property type="term" value="F:metal ion binding"/>
    <property type="evidence" value="ECO:0007669"/>
    <property type="project" value="UniProtKB-KW"/>
</dbReference>
<sequence length="722" mass="79194">MNIKIALAGNPNSGKTTMFNELTGSSQHVGNWPGVTVEKKEGILKGHKGVTVVDLPGIYSLSPYTLEEVVARDFLLKEKPDAIINIIDASNIERNLYLTTQLTELNIPVVAVLNMMDIVEKAGIKINTDKLSKLLNCTVVETSAVKGTGLKELASKAVEAAKTNVKIIPTIEFSKYVADSITRIEDIYNSCEYSPNSRWIAAKLFEKDKLVMESVKLPENFKTEIMEIVEEAENKYDDDSESIITNQRYEYIEKIVKDTVVKQRRNGLSSSDKIDSVVTNKFLALPIFFAVMWLIYYVSISTIGDMTIGYVESIVESIQTGVENLLVSTGASFWAIDLAVNGIIGSIGAIFTFVPQLMILFFFLSLLEDSGYMARVAFIMDRIFRKFGLSGKSFIPMLIGTGCSIPGIMASRTVENEKDRRMTIMLTPFVPCGAKLPVFAMFIALMFPGAAWVGPSMYLIGISAVIISGIFLKKTRLFAGDPAPFIMELPNYKLPRMKGVAIHMWEKAKSFVVKAGTVIFLSCTVLWVLQNFSATFEYLGAERVDESMLAAIGGSIKWIFVPIGFGDSWAASVASITGLIAKEVVVATFASVGSVIPIEFTQVTAFAFMVFTLLAAPCFAAIGAIRNEMGNWKWTLIAIGYQTGLAYVLSFLVNTVGSFLLRGTSATERKVLDISIMEEAAEGAVVNGDIVLIIFTALFLVAIGFMIYNKFSLYGKKAEAKA</sequence>
<dbReference type="Pfam" id="PF07670">
    <property type="entry name" value="Gate"/>
    <property type="match status" value="2"/>
</dbReference>
<evidence type="ECO:0000256" key="8">
    <source>
        <dbReference type="ARBA" id="ARBA00022741"/>
    </source>
</evidence>
<evidence type="ECO:0000256" key="12">
    <source>
        <dbReference type="ARBA" id="ARBA00023134"/>
    </source>
</evidence>
<keyword evidence="8 15" id="KW-0547">Nucleotide-binding</keyword>
<feature type="transmembrane region" description="Helical" evidence="17">
    <location>
        <begin position="511"/>
        <end position="529"/>
    </location>
</feature>
<dbReference type="Pfam" id="PF07664">
    <property type="entry name" value="FeoB_C"/>
    <property type="match status" value="1"/>
</dbReference>
<feature type="transmembrane region" description="Helical" evidence="17">
    <location>
        <begin position="604"/>
        <end position="622"/>
    </location>
</feature>
<keyword evidence="5 17" id="KW-0410">Iron transport</keyword>
<keyword evidence="20" id="KW-1185">Reference proteome</keyword>
<feature type="binding site" evidence="16">
    <location>
        <position position="20"/>
    </location>
    <ligand>
        <name>Mg(2+)</name>
        <dbReference type="ChEBI" id="CHEBI:18420"/>
        <label>2</label>
    </ligand>
</feature>
<feature type="transmembrane region" description="Helical" evidence="17">
    <location>
        <begin position="426"/>
        <end position="447"/>
    </location>
</feature>
<keyword evidence="10 17" id="KW-0408">Iron</keyword>
<dbReference type="NCBIfam" id="TIGR00437">
    <property type="entry name" value="feoB"/>
    <property type="match status" value="1"/>
</dbReference>
<keyword evidence="16" id="KW-0479">Metal-binding</keyword>
<dbReference type="AlphaFoldDB" id="A0A562J5N9"/>
<dbReference type="Gene3D" id="3.40.50.300">
    <property type="entry name" value="P-loop containing nucleotide triphosphate hydrolases"/>
    <property type="match status" value="1"/>
</dbReference>
<organism evidence="19 20">
    <name type="scientific">Sedimentibacter saalensis</name>
    <dbReference type="NCBI Taxonomy" id="130788"/>
    <lineage>
        <taxon>Bacteria</taxon>
        <taxon>Bacillati</taxon>
        <taxon>Bacillota</taxon>
        <taxon>Tissierellia</taxon>
        <taxon>Sedimentibacter</taxon>
    </lineage>
</organism>
<feature type="binding site" evidence="15">
    <location>
        <begin position="34"/>
        <end position="38"/>
    </location>
    <ligand>
        <name>GTP</name>
        <dbReference type="ChEBI" id="CHEBI:37565"/>
        <label>1</label>
    </ligand>
</feature>
<comment type="similarity">
    <text evidence="17">Belongs to the TRAFAC class TrmE-Era-EngA-EngB-Septin-like GTPase superfamily. FeoB GTPase (TC 9.A.8) family.</text>
</comment>
<protein>
    <recommendedName>
        <fullName evidence="14 17">Ferrous iron transport protein B</fullName>
    </recommendedName>
</protein>
<comment type="caution">
    <text evidence="19">The sequence shown here is derived from an EMBL/GenBank/DDBJ whole genome shotgun (WGS) entry which is preliminary data.</text>
</comment>
<gene>
    <name evidence="19" type="ORF">LY60_02910</name>
</gene>
<evidence type="ECO:0000256" key="14">
    <source>
        <dbReference type="NCBIfam" id="TIGR00437"/>
    </source>
</evidence>
<feature type="transmembrane region" description="Helical" evidence="17">
    <location>
        <begin position="579"/>
        <end position="598"/>
    </location>
</feature>
<dbReference type="Gene3D" id="1.10.287.1770">
    <property type="match status" value="1"/>
</dbReference>
<reference evidence="19 20" key="1">
    <citation type="submission" date="2019-07" db="EMBL/GenBank/DDBJ databases">
        <title>Genomic Encyclopedia of Type Strains, Phase I: the one thousand microbial genomes (KMG-I) project.</title>
        <authorList>
            <person name="Kyrpides N."/>
        </authorList>
    </citation>
    <scope>NUCLEOTIDE SEQUENCE [LARGE SCALE GENOMIC DNA]</scope>
    <source>
        <strain evidence="19 20">DSM 13558</strain>
    </source>
</reference>
<dbReference type="PANTHER" id="PTHR43185">
    <property type="entry name" value="FERROUS IRON TRANSPORT PROTEIN B"/>
    <property type="match status" value="1"/>
</dbReference>
<dbReference type="OrthoDB" id="9809127at2"/>
<evidence type="ECO:0000313" key="19">
    <source>
        <dbReference type="EMBL" id="TWH78450.1"/>
    </source>
</evidence>